<evidence type="ECO:0000313" key="15">
    <source>
        <dbReference type="RefSeq" id="XP_054848839.1"/>
    </source>
</evidence>
<comment type="function">
    <text evidence="9">Neurotoxin that produces dose-dependent hypolocomotion and hyperalgesia in mice. May directly act on the central nervous system, as it is 6500-fold more potent when administered intracerebroventricularly than intraperitoneal.</text>
</comment>
<dbReference type="InterPro" id="IPR003877">
    <property type="entry name" value="SPRY_dom"/>
</dbReference>
<keyword evidence="6 10" id="KW-1133">Transmembrane helix</keyword>
<dbReference type="InterPro" id="IPR003879">
    <property type="entry name" value="Butyrophylin_SPRY"/>
</dbReference>
<dbReference type="AlphaFoldDB" id="A0AA97LB37"/>
<name>A0AA97LB37_EUBMA</name>
<dbReference type="PROSITE" id="PS50835">
    <property type="entry name" value="IG_LIKE"/>
    <property type="match status" value="1"/>
</dbReference>
<sequence>MGVFSSWKIQSLWNYFLPFLLMIHSTVGNSRSPLIVLDQYEGSGIRLICTSETLPPELQLLWVDGKGQELAAPATTTPGNTNIASSFLLQPGSGNAVTCRIVSKVTKISAGSTSVIIADIFFPSTSRWMVAFFMIAVLGMIVIIAIFCKLNKNRWKLALSDNERKATEEEIGRLNIILEKEKVVSQEALKEVQARYENTMAELEFRSAVSHAVNITLDPHCTHPKLIIQGKNRVKLNSSDSGQKDLKGTLIAVANEGFSSGKLYWEVEVGGRPFWELGVLAETVRKRLINERLEKPLEEGYVSIQWFQCQYHCTGGNSLTDSQNKECAVVGVFLDFEENMLSFYDVELMCLIRSIPVEFFEKMYPFFNPGSDEKYLGVWHMNSPPCLASL</sequence>
<dbReference type="InterPro" id="IPR043136">
    <property type="entry name" value="B30.2/SPRY_sf"/>
</dbReference>
<gene>
    <name evidence="15" type="primary">LOC129338550</name>
</gene>
<keyword evidence="3 10" id="KW-0812">Transmembrane</keyword>
<dbReference type="InterPro" id="IPR013783">
    <property type="entry name" value="Ig-like_fold"/>
</dbReference>
<dbReference type="InterPro" id="IPR050143">
    <property type="entry name" value="TRIM/RBCC"/>
</dbReference>
<dbReference type="SMART" id="SM00449">
    <property type="entry name" value="SPRY"/>
    <property type="match status" value="1"/>
</dbReference>
<keyword evidence="4" id="KW-0800">Toxin</keyword>
<evidence type="ECO:0000256" key="7">
    <source>
        <dbReference type="ARBA" id="ARBA00023136"/>
    </source>
</evidence>
<dbReference type="Gene3D" id="2.60.120.920">
    <property type="match status" value="1"/>
</dbReference>
<reference evidence="15" key="1">
    <citation type="submission" date="2025-08" db="UniProtKB">
        <authorList>
            <consortium name="RefSeq"/>
        </authorList>
    </citation>
    <scope>IDENTIFICATION</scope>
    <source>
        <tissue evidence="15">Blood</tissue>
    </source>
</reference>
<evidence type="ECO:0000256" key="9">
    <source>
        <dbReference type="ARBA" id="ARBA00034460"/>
    </source>
</evidence>
<protein>
    <submittedName>
        <fullName evidence="15">Butyrophilin subfamily 2 member A2-like</fullName>
    </submittedName>
</protein>
<evidence type="ECO:0000259" key="12">
    <source>
        <dbReference type="PROSITE" id="PS50188"/>
    </source>
</evidence>
<comment type="subcellular location">
    <subcellularLocation>
        <location evidence="1">Membrane</location>
        <topology evidence="1">Single-pass type I membrane protein</topology>
    </subcellularLocation>
</comment>
<evidence type="ECO:0000259" key="13">
    <source>
        <dbReference type="PROSITE" id="PS50835"/>
    </source>
</evidence>
<evidence type="ECO:0000256" key="4">
    <source>
        <dbReference type="ARBA" id="ARBA00022699"/>
    </source>
</evidence>
<dbReference type="InterPro" id="IPR007110">
    <property type="entry name" value="Ig-like_dom"/>
</dbReference>
<evidence type="ECO:0000256" key="10">
    <source>
        <dbReference type="SAM" id="Phobius"/>
    </source>
</evidence>
<evidence type="ECO:0000256" key="5">
    <source>
        <dbReference type="ARBA" id="ARBA00022729"/>
    </source>
</evidence>
<evidence type="ECO:0000313" key="14">
    <source>
        <dbReference type="Proteomes" id="UP001190640"/>
    </source>
</evidence>
<dbReference type="InterPro" id="IPR013320">
    <property type="entry name" value="ConA-like_dom_sf"/>
</dbReference>
<comment type="similarity">
    <text evidence="2">Belongs to the ohanin/vespryn family.</text>
</comment>
<keyword evidence="14" id="KW-1185">Reference proteome</keyword>
<dbReference type="GO" id="GO:0016020">
    <property type="term" value="C:membrane"/>
    <property type="evidence" value="ECO:0007669"/>
    <property type="project" value="UniProtKB-SubCell"/>
</dbReference>
<dbReference type="Proteomes" id="UP001190640">
    <property type="component" value="Chromosome 12"/>
</dbReference>
<accession>A0AA97LB37</accession>
<dbReference type="GeneID" id="129338550"/>
<evidence type="ECO:0000256" key="1">
    <source>
        <dbReference type="ARBA" id="ARBA00004479"/>
    </source>
</evidence>
<dbReference type="InterPro" id="IPR053896">
    <property type="entry name" value="BTN3A2-like_Ig-C"/>
</dbReference>
<keyword evidence="7 10" id="KW-0472">Membrane</keyword>
<dbReference type="Pfam" id="PF00622">
    <property type="entry name" value="SPRY"/>
    <property type="match status" value="1"/>
</dbReference>
<dbReference type="PROSITE" id="PS50188">
    <property type="entry name" value="B302_SPRY"/>
    <property type="match status" value="1"/>
</dbReference>
<keyword evidence="4" id="KW-0528">Neurotoxin</keyword>
<feature type="domain" description="Ig-like" evidence="13">
    <location>
        <begin position="18"/>
        <end position="109"/>
    </location>
</feature>
<dbReference type="PRINTS" id="PR01407">
    <property type="entry name" value="BUTYPHLNCDUF"/>
</dbReference>
<keyword evidence="5 11" id="KW-0732">Signal</keyword>
<feature type="signal peptide" evidence="11">
    <location>
        <begin position="1"/>
        <end position="28"/>
    </location>
</feature>
<dbReference type="SUPFAM" id="SSF49899">
    <property type="entry name" value="Concanavalin A-like lectins/glucanases"/>
    <property type="match status" value="1"/>
</dbReference>
<evidence type="ECO:0000256" key="6">
    <source>
        <dbReference type="ARBA" id="ARBA00022989"/>
    </source>
</evidence>
<evidence type="ECO:0000256" key="8">
    <source>
        <dbReference type="ARBA" id="ARBA00023319"/>
    </source>
</evidence>
<dbReference type="Gene3D" id="2.60.40.10">
    <property type="entry name" value="Immunoglobulins"/>
    <property type="match status" value="1"/>
</dbReference>
<dbReference type="PANTHER" id="PTHR24103">
    <property type="entry name" value="E3 UBIQUITIN-PROTEIN LIGASE TRIM"/>
    <property type="match status" value="1"/>
</dbReference>
<evidence type="ECO:0000256" key="2">
    <source>
        <dbReference type="ARBA" id="ARBA00009651"/>
    </source>
</evidence>
<dbReference type="Pfam" id="PF22705">
    <property type="entry name" value="C2-set_3"/>
    <property type="match status" value="1"/>
</dbReference>
<feature type="chain" id="PRO_5041733738" evidence="11">
    <location>
        <begin position="29"/>
        <end position="390"/>
    </location>
</feature>
<evidence type="ECO:0000256" key="11">
    <source>
        <dbReference type="SAM" id="SignalP"/>
    </source>
</evidence>
<proteinExistence type="inferred from homology"/>
<feature type="domain" description="B30.2/SPRY" evidence="12">
    <location>
        <begin position="195"/>
        <end position="385"/>
    </location>
</feature>
<evidence type="ECO:0000256" key="3">
    <source>
        <dbReference type="ARBA" id="ARBA00022692"/>
    </source>
</evidence>
<feature type="transmembrane region" description="Helical" evidence="10">
    <location>
        <begin position="128"/>
        <end position="148"/>
    </location>
</feature>
<dbReference type="RefSeq" id="XP_054848839.1">
    <property type="nucleotide sequence ID" value="XM_054992864.1"/>
</dbReference>
<keyword evidence="8" id="KW-0393">Immunoglobulin domain</keyword>
<organism evidence="14 15">
    <name type="scientific">Eublepharis macularius</name>
    <name type="common">Leopard gecko</name>
    <name type="synonym">Cyrtodactylus macularius</name>
    <dbReference type="NCBI Taxonomy" id="481883"/>
    <lineage>
        <taxon>Eukaryota</taxon>
        <taxon>Metazoa</taxon>
        <taxon>Chordata</taxon>
        <taxon>Craniata</taxon>
        <taxon>Vertebrata</taxon>
        <taxon>Euteleostomi</taxon>
        <taxon>Lepidosauria</taxon>
        <taxon>Squamata</taxon>
        <taxon>Bifurcata</taxon>
        <taxon>Gekkota</taxon>
        <taxon>Eublepharidae</taxon>
        <taxon>Eublepharinae</taxon>
        <taxon>Eublepharis</taxon>
    </lineage>
</organism>
<dbReference type="KEGG" id="emc:129338550"/>
<dbReference type="InterPro" id="IPR001870">
    <property type="entry name" value="B30.2/SPRY"/>
</dbReference>